<name>A0A5E8HGP2_9LEPT</name>
<keyword evidence="1" id="KW-0472">Membrane</keyword>
<evidence type="ECO:0000256" key="1">
    <source>
        <dbReference type="SAM" id="Phobius"/>
    </source>
</evidence>
<dbReference type="RefSeq" id="WP_015677240.1">
    <property type="nucleotide sequence ID" value="NZ_AOGX02000015.1"/>
</dbReference>
<keyword evidence="1" id="KW-1133">Transmembrane helix</keyword>
<dbReference type="Proteomes" id="UP000013996">
    <property type="component" value="Unassembled WGS sequence"/>
</dbReference>
<evidence type="ECO:0000313" key="2">
    <source>
        <dbReference type="EMBL" id="EOQ89670.1"/>
    </source>
</evidence>
<protein>
    <recommendedName>
        <fullName evidence="4">Lipoprotein</fullName>
    </recommendedName>
</protein>
<evidence type="ECO:0008006" key="4">
    <source>
        <dbReference type="Google" id="ProtNLM"/>
    </source>
</evidence>
<dbReference type="AlphaFoldDB" id="A0A5E8HGP2"/>
<evidence type="ECO:0000313" key="3">
    <source>
        <dbReference type="Proteomes" id="UP000013996"/>
    </source>
</evidence>
<feature type="transmembrane region" description="Helical" evidence="1">
    <location>
        <begin position="14"/>
        <end position="32"/>
    </location>
</feature>
<organism evidence="2 3">
    <name type="scientific">Leptospira yanagawae serovar Saopaulo str. Sao Paulo = ATCC 700523</name>
    <dbReference type="NCBI Taxonomy" id="1249483"/>
    <lineage>
        <taxon>Bacteria</taxon>
        <taxon>Pseudomonadati</taxon>
        <taxon>Spirochaetota</taxon>
        <taxon>Spirochaetia</taxon>
        <taxon>Leptospirales</taxon>
        <taxon>Leptospiraceae</taxon>
        <taxon>Leptospira</taxon>
    </lineage>
</organism>
<dbReference type="NCBIfam" id="NF047485">
    <property type="entry name" value="LA_2478_plus"/>
    <property type="match status" value="1"/>
</dbReference>
<dbReference type="STRING" id="1249483.LEP1GSC202_1241"/>
<reference evidence="2 3" key="1">
    <citation type="submission" date="2013-04" db="EMBL/GenBank/DDBJ databases">
        <authorList>
            <person name="Harkins D.M."/>
            <person name="Durkin A.S."/>
            <person name="Brinkac L.M."/>
            <person name="Haft D.H."/>
            <person name="Selengut J.D."/>
            <person name="Sanka R."/>
            <person name="DePew J."/>
            <person name="Purushe J."/>
            <person name="Hartskeerl R.A."/>
            <person name="Ahmed A."/>
            <person name="van der Linden H."/>
            <person name="Goris M.G.A."/>
            <person name="Vinetz J.M."/>
            <person name="Sutton G.G."/>
            <person name="Nierman W.C."/>
            <person name="Fouts D.E."/>
        </authorList>
    </citation>
    <scope>NUCLEOTIDE SEQUENCE [LARGE SCALE GENOMIC DNA]</scope>
    <source>
        <strain evidence="2 3">Sao Paulo</strain>
    </source>
</reference>
<keyword evidence="1" id="KW-0812">Transmembrane</keyword>
<sequence length="145" mass="16969">MNSFCNRSKLQTKLRNYFSVFIIFFFLIQLFSCKKEKGINQIDWQNESLSLTSEICKKFRECADSEWKSIPENLKKFTEGRLDETNCQKRFRESNAYKLIGGDPLQIQTIYKECHKSILTMSCGDLQLGKINEIPACVSFQKIQN</sequence>
<dbReference type="EMBL" id="AOGX02000015">
    <property type="protein sequence ID" value="EOQ89670.1"/>
    <property type="molecule type" value="Genomic_DNA"/>
</dbReference>
<proteinExistence type="predicted"/>
<accession>A0A5E8HGP2</accession>
<gene>
    <name evidence="2" type="ORF">LEP1GSC202_1241</name>
</gene>
<dbReference type="OrthoDB" id="330252at2"/>
<comment type="caution">
    <text evidence="2">The sequence shown here is derived from an EMBL/GenBank/DDBJ whole genome shotgun (WGS) entry which is preliminary data.</text>
</comment>